<keyword evidence="4" id="KW-1185">Reference proteome</keyword>
<dbReference type="eggNOG" id="KOG1549">
    <property type="taxonomic scope" value="Eukaryota"/>
</dbReference>
<accession>R7S3X8</accession>
<dbReference type="AlphaFoldDB" id="R7S3X8"/>
<name>R7S3X8_PUNST</name>
<organism evidence="3 4">
    <name type="scientific">Punctularia strigosozonata (strain HHB-11173)</name>
    <name type="common">White-rot fungus</name>
    <dbReference type="NCBI Taxonomy" id="741275"/>
    <lineage>
        <taxon>Eukaryota</taxon>
        <taxon>Fungi</taxon>
        <taxon>Dikarya</taxon>
        <taxon>Basidiomycota</taxon>
        <taxon>Agaricomycotina</taxon>
        <taxon>Agaricomycetes</taxon>
        <taxon>Corticiales</taxon>
        <taxon>Punctulariaceae</taxon>
        <taxon>Punctularia</taxon>
    </lineage>
</organism>
<evidence type="ECO:0000256" key="1">
    <source>
        <dbReference type="ARBA" id="ARBA00022898"/>
    </source>
</evidence>
<dbReference type="InterPro" id="IPR015422">
    <property type="entry name" value="PyrdxlP-dep_Trfase_small"/>
</dbReference>
<reference evidence="4" key="1">
    <citation type="journal article" date="2012" name="Science">
        <title>The Paleozoic origin of enzymatic lignin decomposition reconstructed from 31 fungal genomes.</title>
        <authorList>
            <person name="Floudas D."/>
            <person name="Binder M."/>
            <person name="Riley R."/>
            <person name="Barry K."/>
            <person name="Blanchette R.A."/>
            <person name="Henrissat B."/>
            <person name="Martinez A.T."/>
            <person name="Otillar R."/>
            <person name="Spatafora J.W."/>
            <person name="Yadav J.S."/>
            <person name="Aerts A."/>
            <person name="Benoit I."/>
            <person name="Boyd A."/>
            <person name="Carlson A."/>
            <person name="Copeland A."/>
            <person name="Coutinho P.M."/>
            <person name="de Vries R.P."/>
            <person name="Ferreira P."/>
            <person name="Findley K."/>
            <person name="Foster B."/>
            <person name="Gaskell J."/>
            <person name="Glotzer D."/>
            <person name="Gorecki P."/>
            <person name="Heitman J."/>
            <person name="Hesse C."/>
            <person name="Hori C."/>
            <person name="Igarashi K."/>
            <person name="Jurgens J.A."/>
            <person name="Kallen N."/>
            <person name="Kersten P."/>
            <person name="Kohler A."/>
            <person name="Kuees U."/>
            <person name="Kumar T.K.A."/>
            <person name="Kuo A."/>
            <person name="LaButti K."/>
            <person name="Larrondo L.F."/>
            <person name="Lindquist E."/>
            <person name="Ling A."/>
            <person name="Lombard V."/>
            <person name="Lucas S."/>
            <person name="Lundell T."/>
            <person name="Martin R."/>
            <person name="McLaughlin D.J."/>
            <person name="Morgenstern I."/>
            <person name="Morin E."/>
            <person name="Murat C."/>
            <person name="Nagy L.G."/>
            <person name="Nolan M."/>
            <person name="Ohm R.A."/>
            <person name="Patyshakuliyeva A."/>
            <person name="Rokas A."/>
            <person name="Ruiz-Duenas F.J."/>
            <person name="Sabat G."/>
            <person name="Salamov A."/>
            <person name="Samejima M."/>
            <person name="Schmutz J."/>
            <person name="Slot J.C."/>
            <person name="St John F."/>
            <person name="Stenlid J."/>
            <person name="Sun H."/>
            <person name="Sun S."/>
            <person name="Syed K."/>
            <person name="Tsang A."/>
            <person name="Wiebenga A."/>
            <person name="Young D."/>
            <person name="Pisabarro A."/>
            <person name="Eastwood D.C."/>
            <person name="Martin F."/>
            <person name="Cullen D."/>
            <person name="Grigoriev I.V."/>
            <person name="Hibbett D.S."/>
        </authorList>
    </citation>
    <scope>NUCLEOTIDE SEQUENCE [LARGE SCALE GENOMIC DNA]</scope>
    <source>
        <strain evidence="4">HHB-11173 SS5</strain>
    </source>
</reference>
<proteinExistence type="predicted"/>
<keyword evidence="3" id="KW-0808">Transferase</keyword>
<dbReference type="InterPro" id="IPR015421">
    <property type="entry name" value="PyrdxlP-dep_Trfase_major"/>
</dbReference>
<dbReference type="PANTHER" id="PTHR43092:SF2">
    <property type="entry name" value="HERCYNYLCYSTEINE SULFOXIDE LYASE"/>
    <property type="match status" value="1"/>
</dbReference>
<dbReference type="OrthoDB" id="5978656at2759"/>
<keyword evidence="1" id="KW-0663">Pyridoxal phosphate</keyword>
<dbReference type="PANTHER" id="PTHR43092">
    <property type="entry name" value="L-CYSTEINE DESULFHYDRASE"/>
    <property type="match status" value="1"/>
</dbReference>
<dbReference type="KEGG" id="psq:PUNSTDRAFT_55251"/>
<protein>
    <submittedName>
        <fullName evidence="3">PLP-dependent transferase</fullName>
    </submittedName>
</protein>
<evidence type="ECO:0000313" key="3">
    <source>
        <dbReference type="EMBL" id="EIN04913.1"/>
    </source>
</evidence>
<feature type="domain" description="Aminotransferase class V" evidence="2">
    <location>
        <begin position="176"/>
        <end position="356"/>
    </location>
</feature>
<evidence type="ECO:0000259" key="2">
    <source>
        <dbReference type="Pfam" id="PF00266"/>
    </source>
</evidence>
<dbReference type="OMA" id="KELVQMC"/>
<dbReference type="Pfam" id="PF00266">
    <property type="entry name" value="Aminotran_5"/>
    <property type="match status" value="1"/>
</dbReference>
<dbReference type="SUPFAM" id="SSF53383">
    <property type="entry name" value="PLP-dependent transferases"/>
    <property type="match status" value="1"/>
</dbReference>
<dbReference type="EMBL" id="JH687552">
    <property type="protein sequence ID" value="EIN04913.1"/>
    <property type="molecule type" value="Genomic_DNA"/>
</dbReference>
<dbReference type="Gene3D" id="3.40.640.10">
    <property type="entry name" value="Type I PLP-dependent aspartate aminotransferase-like (Major domain)"/>
    <property type="match status" value="1"/>
</dbReference>
<dbReference type="InterPro" id="IPR015424">
    <property type="entry name" value="PyrdxlP-dep_Trfase"/>
</dbReference>
<dbReference type="RefSeq" id="XP_007387836.1">
    <property type="nucleotide sequence ID" value="XM_007387774.1"/>
</dbReference>
<dbReference type="Gene3D" id="3.90.1150.10">
    <property type="entry name" value="Aspartate Aminotransferase, domain 1"/>
    <property type="match status" value="1"/>
</dbReference>
<dbReference type="GO" id="GO:0016740">
    <property type="term" value="F:transferase activity"/>
    <property type="evidence" value="ECO:0007669"/>
    <property type="project" value="UniProtKB-KW"/>
</dbReference>
<gene>
    <name evidence="3" type="ORF">PUNSTDRAFT_55251</name>
</gene>
<evidence type="ECO:0000313" key="4">
    <source>
        <dbReference type="Proteomes" id="UP000054196"/>
    </source>
</evidence>
<dbReference type="Proteomes" id="UP000054196">
    <property type="component" value="Unassembled WGS sequence"/>
</dbReference>
<sequence length="431" mass="48507">MTALDFDSKGCTYNPQSKPPSFGHDMLKYFSFRDGYVNLNHGSYGSLPRPVQTACEDMAQQIEACPDKFMRLTYQSLLIDSRSRVARLLGAHTDECVLVPNATHGINTVLRNIQWNDGDILIGASTTYVNVNHTLQYLHDVHPTTTLAPFHIRFPTSHSAIVESFREHLRIVKATLPGLQKSSASVAPKMVAVIDSIVSNPGVRLPWQEMVSLCREEGVWSVVDAAHSIGQEPDINLSESRPDFFVTNCHKWLFAKRGCACLYVPFRNQHITRSSIPTGNAYQTSPPNFVKQHEWTGTVDWVPYLSIKAALEFRQWIGGEAAILEYCHKLALKGGRRLAEIMGTELMDQTPDSELTLSMVNVRLPFPDELLSLGDMNAKLLDEYNTFAGVFRHDGKWWTRCSAQVWNEISDFEYLGKVFNTIAKELSSIHT</sequence>
<dbReference type="InterPro" id="IPR000192">
    <property type="entry name" value="Aminotrans_V_dom"/>
</dbReference>
<dbReference type="HOGENOM" id="CLU_003433_3_0_1"/>
<dbReference type="GeneID" id="18883951"/>